<reference evidence="2 3" key="1">
    <citation type="submission" date="2014-09" db="EMBL/GenBank/DDBJ databases">
        <title>Draft genome sequence of an obligately methylotrophic methanogen, Methanococcoides methylutens, isolated from marine sediment.</title>
        <authorList>
            <person name="Guan Y."/>
            <person name="Ngugi D.K."/>
            <person name="Blom J."/>
            <person name="Ali S."/>
            <person name="Ferry J.G."/>
            <person name="Stingl U."/>
        </authorList>
    </citation>
    <scope>NUCLEOTIDE SEQUENCE [LARGE SCALE GENOMIC DNA]</scope>
    <source>
        <strain evidence="2 3">DSM 2657</strain>
    </source>
</reference>
<feature type="transmembrane region" description="Helical" evidence="1">
    <location>
        <begin position="102"/>
        <end position="124"/>
    </location>
</feature>
<dbReference type="RefSeq" id="WP_048193730.1">
    <property type="nucleotide sequence ID" value="NZ_CAAGSM010000006.1"/>
</dbReference>
<keyword evidence="1" id="KW-0812">Transmembrane</keyword>
<keyword evidence="3" id="KW-1185">Reference proteome</keyword>
<dbReference type="EMBL" id="JRHO01000009">
    <property type="protein sequence ID" value="KGK99328.1"/>
    <property type="molecule type" value="Genomic_DNA"/>
</dbReference>
<keyword evidence="1" id="KW-0472">Membrane</keyword>
<evidence type="ECO:0000313" key="3">
    <source>
        <dbReference type="Proteomes" id="UP000029859"/>
    </source>
</evidence>
<feature type="transmembrane region" description="Helical" evidence="1">
    <location>
        <begin position="6"/>
        <end position="24"/>
    </location>
</feature>
<comment type="caution">
    <text evidence="2">The sequence shown here is derived from an EMBL/GenBank/DDBJ whole genome shotgun (WGS) entry which is preliminary data.</text>
</comment>
<keyword evidence="1" id="KW-1133">Transmembrane helix</keyword>
<dbReference type="InterPro" id="IPR017199">
    <property type="entry name" value="UCP037409_transporter"/>
</dbReference>
<proteinExistence type="predicted"/>
<dbReference type="PIRSF" id="PIRSF037409">
    <property type="entry name" value="UCP037409_transporter"/>
    <property type="match status" value="1"/>
</dbReference>
<feature type="transmembrane region" description="Helical" evidence="1">
    <location>
        <begin position="165"/>
        <end position="185"/>
    </location>
</feature>
<feature type="transmembrane region" description="Helical" evidence="1">
    <location>
        <begin position="197"/>
        <end position="218"/>
    </location>
</feature>
<evidence type="ECO:0000256" key="1">
    <source>
        <dbReference type="SAM" id="Phobius"/>
    </source>
</evidence>
<gene>
    <name evidence="2" type="ORF">LI82_04770</name>
</gene>
<evidence type="ECO:0000313" key="2">
    <source>
        <dbReference type="EMBL" id="KGK99328.1"/>
    </source>
</evidence>
<feature type="transmembrane region" description="Helical" evidence="1">
    <location>
        <begin position="36"/>
        <end position="56"/>
    </location>
</feature>
<name>A0A099T591_METMT</name>
<dbReference type="Pfam" id="PF09930">
    <property type="entry name" value="DUF2162"/>
    <property type="match status" value="1"/>
</dbReference>
<dbReference type="OrthoDB" id="107723at2157"/>
<dbReference type="Proteomes" id="UP000029859">
    <property type="component" value="Unassembled WGS sequence"/>
</dbReference>
<organism evidence="2 3">
    <name type="scientific">Methanococcoides methylutens</name>
    <dbReference type="NCBI Taxonomy" id="2226"/>
    <lineage>
        <taxon>Archaea</taxon>
        <taxon>Methanobacteriati</taxon>
        <taxon>Methanobacteriota</taxon>
        <taxon>Stenosarchaea group</taxon>
        <taxon>Methanomicrobia</taxon>
        <taxon>Methanosarcinales</taxon>
        <taxon>Methanosarcinaceae</taxon>
        <taxon>Methanococcoides</taxon>
    </lineage>
</organism>
<feature type="transmembrane region" description="Helical" evidence="1">
    <location>
        <begin position="62"/>
        <end position="81"/>
    </location>
</feature>
<accession>A0A099T591</accession>
<sequence length="224" mass="23974">MNMVLLTVVGILLAILLFGVKTGIGCGFSNRSTKEILAIAGSYFILSIIIGSLIGYVDQSNLDLIASMGMSLHVLVALLLIGAGIYTQKQWNCGCDVSHRTFLVISLPCPVCLTALFISCMLLATSLEMGGLWIGLLVGVVFFISVVASSLLCKMLKKTPETLGNVMMILGIYYLMGAILVPAYIKTKQMNIPAYSAPPLEMLPFVAFAVIIAGGFVLDKIRSN</sequence>
<feature type="transmembrane region" description="Helical" evidence="1">
    <location>
        <begin position="130"/>
        <end position="153"/>
    </location>
</feature>
<dbReference type="AlphaFoldDB" id="A0A099T591"/>
<protein>
    <submittedName>
        <fullName evidence="2">Membrane transporter</fullName>
    </submittedName>
</protein>